<evidence type="ECO:0000313" key="3">
    <source>
        <dbReference type="Proteomes" id="UP000051794"/>
    </source>
</evidence>
<proteinExistence type="predicted"/>
<name>A0A0R1FU35_9LACO</name>
<feature type="transmembrane region" description="Helical" evidence="1">
    <location>
        <begin position="135"/>
        <end position="160"/>
    </location>
</feature>
<reference evidence="2 3" key="1">
    <citation type="journal article" date="2015" name="Genome Announc.">
        <title>Expanding the biotechnology potential of lactobacilli through comparative genomics of 213 strains and associated genera.</title>
        <authorList>
            <person name="Sun Z."/>
            <person name="Harris H.M."/>
            <person name="McCann A."/>
            <person name="Guo C."/>
            <person name="Argimon S."/>
            <person name="Zhang W."/>
            <person name="Yang X."/>
            <person name="Jeffery I.B."/>
            <person name="Cooney J.C."/>
            <person name="Kagawa T.F."/>
            <person name="Liu W."/>
            <person name="Song Y."/>
            <person name="Salvetti E."/>
            <person name="Wrobel A."/>
            <person name="Rasinkangas P."/>
            <person name="Parkhill J."/>
            <person name="Rea M.C."/>
            <person name="O'Sullivan O."/>
            <person name="Ritari J."/>
            <person name="Douillard F.P."/>
            <person name="Paul Ross R."/>
            <person name="Yang R."/>
            <person name="Briner A.E."/>
            <person name="Felis G.E."/>
            <person name="de Vos W.M."/>
            <person name="Barrangou R."/>
            <person name="Klaenhammer T.R."/>
            <person name="Caufield P.W."/>
            <person name="Cui Y."/>
            <person name="Zhang H."/>
            <person name="O'Toole P.W."/>
        </authorList>
    </citation>
    <scope>NUCLEOTIDE SEQUENCE [LARGE SCALE GENOMIC DNA]</scope>
    <source>
        <strain evidence="2 3">DSM 12361</strain>
    </source>
</reference>
<keyword evidence="1" id="KW-0472">Membrane</keyword>
<dbReference type="RefSeq" id="WP_054449828.1">
    <property type="nucleotide sequence ID" value="NZ_AZCK01000001.1"/>
</dbReference>
<protein>
    <submittedName>
        <fullName evidence="2">Uncharacterized protein</fullName>
    </submittedName>
</protein>
<dbReference type="GeneID" id="66348652"/>
<gene>
    <name evidence="2" type="ORF">FD43_GL000159</name>
</gene>
<feature type="transmembrane region" description="Helical" evidence="1">
    <location>
        <begin position="14"/>
        <end position="31"/>
    </location>
</feature>
<evidence type="ECO:0000313" key="2">
    <source>
        <dbReference type="EMBL" id="KRK25211.1"/>
    </source>
</evidence>
<dbReference type="PATRIC" id="fig|1423768.3.peg.485"/>
<dbReference type="EMBL" id="AZCK01000001">
    <property type="protein sequence ID" value="KRK25211.1"/>
    <property type="molecule type" value="Genomic_DNA"/>
</dbReference>
<keyword evidence="1" id="KW-1133">Transmembrane helix</keyword>
<accession>A0A0R1FU35</accession>
<feature type="transmembrane region" description="Helical" evidence="1">
    <location>
        <begin position="91"/>
        <end position="115"/>
    </location>
</feature>
<sequence>MKTKALAKQYCHDFIPYIWYGIIVSVVYILFGLLSVVDGQPPIEYQFKENFFLSPYIITIVTMIGISFNYRRFKLAIQSGVSRKTFWKAKMFFIAKATLIVNVVNVIISFINMKLGPSETYLYYQAYGKAFSNVFVQSISMFITDYVVLLFIFVAMNTFGTMTSLMNKIGKSIFYSIGVVCYMFVTNLLTQYSSQRLISRFYAHINGDAIFNFIFSIDAKVPRPYALIGFMIILTIIAALFNLLFTKLEQVKR</sequence>
<evidence type="ECO:0000256" key="1">
    <source>
        <dbReference type="SAM" id="Phobius"/>
    </source>
</evidence>
<feature type="transmembrane region" description="Helical" evidence="1">
    <location>
        <begin position="225"/>
        <end position="245"/>
    </location>
</feature>
<keyword evidence="1" id="KW-0812">Transmembrane</keyword>
<comment type="caution">
    <text evidence="2">The sequence shown here is derived from an EMBL/GenBank/DDBJ whole genome shotgun (WGS) entry which is preliminary data.</text>
</comment>
<feature type="transmembrane region" description="Helical" evidence="1">
    <location>
        <begin position="172"/>
        <end position="192"/>
    </location>
</feature>
<dbReference type="Proteomes" id="UP000051794">
    <property type="component" value="Unassembled WGS sequence"/>
</dbReference>
<dbReference type="AlphaFoldDB" id="A0A0R1FU35"/>
<organism evidence="2 3">
    <name type="scientific">Apilactobacillus kunkeei DSM 12361 = ATCC 700308</name>
    <dbReference type="NCBI Taxonomy" id="1423768"/>
    <lineage>
        <taxon>Bacteria</taxon>
        <taxon>Bacillati</taxon>
        <taxon>Bacillota</taxon>
        <taxon>Bacilli</taxon>
        <taxon>Lactobacillales</taxon>
        <taxon>Lactobacillaceae</taxon>
        <taxon>Apilactobacillus</taxon>
    </lineage>
</organism>
<feature type="transmembrane region" description="Helical" evidence="1">
    <location>
        <begin position="51"/>
        <end position="70"/>
    </location>
</feature>